<dbReference type="EMBL" id="CM023486">
    <property type="protein sequence ID" value="KAH6928957.1"/>
    <property type="molecule type" value="Genomic_DNA"/>
</dbReference>
<gene>
    <name evidence="1" type="ORF">HPB50_022317</name>
</gene>
<evidence type="ECO:0000313" key="2">
    <source>
        <dbReference type="Proteomes" id="UP000821845"/>
    </source>
</evidence>
<sequence>MADSSVAENHEDEMEDDEEGGFRIDDIYVPPPPPASCTFDPTGPRLMIQKIENINFKSYAGNRIIGPFHKNFTAIVGPNGSGKSNVIDSMLFVFGYRAQKIRSKKVGVLIHNSTNHTNLDSCSVNVYFQKIIDVDENTFEVVPNSEFVVGRTAHRDNSSYYTVNGKRCTYKEATKTLRSFGIDLDHNRFLILQLNRVKLVEKDMEELKGARDEAVEFLKIENDIAVVENQLFQFYRRNEKIQEAEADKQVKEAQAQMVELKKELDAQQQAQKQQQAELKKALKECEKKEKDLEAKKQEYSELERRDLQCREAIKHTKQKGKDLEKNLQSAKEKVEELKKQPTKLQKDIEKLQAKKEKLEKEKVEAEAKLAEVMESLKTQTDELQEQKAVHEQELLGLQKGVSEKKSQYEIAKSELDLSISTHQRETSRLEEIELNLDKVNSSLTDKTNCLTRLEKLVPEKDGKLKQLEAELAQVSQQYQEAQEKLRADRHRVEELRSNAQANRSRSRVLDSLLQAKKSGTAAWCHWTTCKLLVGGDICYGDLGAIDEKYDVAISTACGQLDYIVTDTVITAQHCVEYLKKHDVGFANFIALEKMERWIPYTRNRIDTPENVPRLFDLVSVKDTSVLPAFYFALRDTLVADDLDQATRIGLQGRTRHRVVTLQGELVDVSGTMSGGGGRVLRGKMGQAVLDDNMSAEQMEQLTSELTTLENKARDLHERRSVLEDKINALRKDVTASKHALQKFQVEVKGLKQQHTSLTSQLAEQKEKVANSAPDKKKLAQQEKAVASYKKEYDQVMASWNKVEEKVVELHAKIMDITGKCMGSVQQKVESVTKQLDATSMEITRAQSSIKTAERNLGKAENKVTSMESELEDAKTRYEAAKLEYSELEKVGKELLDIQEKAAEEVKTAKRKLAEVQAGIDSGKSAENALSSKQIELKNQLEQSEAALQDRQAKVARWTRELKKLKCHSIDGEPEEEAYKQRVAELEAVTEKRAEQRRHHDNLRKQRLNEFMRGFGIISSKLKETYQMLTLGGDAELELVDSLDPFTEGIVFSVRPPKKSWKNISNLSGGEKTLSSLALVFALHYYKPTPFYVMDEIDAALDIRNVSIVGYYIKLACNTCVSSIHLSSFDFRRLRKFECRNNASFDTGADTMRFSVSHACKTSSGRCGEIWALQGASDAERFPTPMCLLYTRAGSVPHLTYDMLHKIKGIDQHPALFPLPPIASFANSVQEFGAGISKFSGMPTHPSFIRVQDPMKATLSGFNDKAGVSIWDQGGRVHLNVPSFMRIMEAFKPSCYQALCDSDTPKDASKKRLRRAVERTTSLLDQCIAAKSASSVLRDTCILGSVVGGFSKEHRHASVMEISKRDVDGYVIEGFHVDGPSSKNLRFEEVNDLLGAVISFLPEDKPRFMHGVLRPEFILKAALNGVDVFDASFANAVTDDGMALSFRCSSDNDLASMLDRDLLNHQLVLDLKDSVYRDQFVPLLDGCTCYACRHFTRAYVNHLLNTGEMLAYVLLNLHNIHHFLNFFEALRKFLKEQH</sequence>
<protein>
    <submittedName>
        <fullName evidence="1">Uncharacterized protein</fullName>
    </submittedName>
</protein>
<keyword evidence="2" id="KW-1185">Reference proteome</keyword>
<organism evidence="1 2">
    <name type="scientific">Hyalomma asiaticum</name>
    <name type="common">Tick</name>
    <dbReference type="NCBI Taxonomy" id="266040"/>
    <lineage>
        <taxon>Eukaryota</taxon>
        <taxon>Metazoa</taxon>
        <taxon>Ecdysozoa</taxon>
        <taxon>Arthropoda</taxon>
        <taxon>Chelicerata</taxon>
        <taxon>Arachnida</taxon>
        <taxon>Acari</taxon>
        <taxon>Parasitiformes</taxon>
        <taxon>Ixodida</taxon>
        <taxon>Ixodoidea</taxon>
        <taxon>Ixodidae</taxon>
        <taxon>Hyalomminae</taxon>
        <taxon>Hyalomma</taxon>
    </lineage>
</organism>
<name>A0ACB7S701_HYAAI</name>
<comment type="caution">
    <text evidence="1">The sequence shown here is derived from an EMBL/GenBank/DDBJ whole genome shotgun (WGS) entry which is preliminary data.</text>
</comment>
<proteinExistence type="predicted"/>
<dbReference type="Proteomes" id="UP000821845">
    <property type="component" value="Chromosome 6"/>
</dbReference>
<reference evidence="1" key="1">
    <citation type="submission" date="2020-05" db="EMBL/GenBank/DDBJ databases">
        <title>Large-scale comparative analyses of tick genomes elucidate their genetic diversity and vector capacities.</title>
        <authorList>
            <person name="Jia N."/>
            <person name="Wang J."/>
            <person name="Shi W."/>
            <person name="Du L."/>
            <person name="Sun Y."/>
            <person name="Zhan W."/>
            <person name="Jiang J."/>
            <person name="Wang Q."/>
            <person name="Zhang B."/>
            <person name="Ji P."/>
            <person name="Sakyi L.B."/>
            <person name="Cui X."/>
            <person name="Yuan T."/>
            <person name="Jiang B."/>
            <person name="Yang W."/>
            <person name="Lam T.T.-Y."/>
            <person name="Chang Q."/>
            <person name="Ding S."/>
            <person name="Wang X."/>
            <person name="Zhu J."/>
            <person name="Ruan X."/>
            <person name="Zhao L."/>
            <person name="Wei J."/>
            <person name="Que T."/>
            <person name="Du C."/>
            <person name="Cheng J."/>
            <person name="Dai P."/>
            <person name="Han X."/>
            <person name="Huang E."/>
            <person name="Gao Y."/>
            <person name="Liu J."/>
            <person name="Shao H."/>
            <person name="Ye R."/>
            <person name="Li L."/>
            <person name="Wei W."/>
            <person name="Wang X."/>
            <person name="Wang C."/>
            <person name="Yang T."/>
            <person name="Huo Q."/>
            <person name="Li W."/>
            <person name="Guo W."/>
            <person name="Chen H."/>
            <person name="Zhou L."/>
            <person name="Ni X."/>
            <person name="Tian J."/>
            <person name="Zhou Y."/>
            <person name="Sheng Y."/>
            <person name="Liu T."/>
            <person name="Pan Y."/>
            <person name="Xia L."/>
            <person name="Li J."/>
            <person name="Zhao F."/>
            <person name="Cao W."/>
        </authorList>
    </citation>
    <scope>NUCLEOTIDE SEQUENCE</scope>
    <source>
        <strain evidence="1">Hyas-2018</strain>
    </source>
</reference>
<evidence type="ECO:0000313" key="1">
    <source>
        <dbReference type="EMBL" id="KAH6928957.1"/>
    </source>
</evidence>
<accession>A0ACB7S701</accession>